<dbReference type="AlphaFoldDB" id="M1DU91"/>
<dbReference type="InParanoid" id="M1DU91"/>
<dbReference type="EnsemblPlants" id="PGSC0003DMT400094491">
    <property type="protein sequence ID" value="PGSC0003DMT400094491"/>
    <property type="gene ID" value="PGSC0003DMG400044062"/>
</dbReference>
<evidence type="ECO:0000313" key="2">
    <source>
        <dbReference type="Proteomes" id="UP000011115"/>
    </source>
</evidence>
<dbReference type="PaxDb" id="4113-PGSC0003DMT400094491"/>
<keyword evidence="2" id="KW-1185">Reference proteome</keyword>
<evidence type="ECO:0000313" key="1">
    <source>
        <dbReference type="EnsemblPlants" id="PGSC0003DMT400094491"/>
    </source>
</evidence>
<reference evidence="1" key="2">
    <citation type="submission" date="2015-06" db="UniProtKB">
        <authorList>
            <consortium name="EnsemblPlants"/>
        </authorList>
    </citation>
    <scope>IDENTIFICATION</scope>
    <source>
        <strain evidence="1">DM1-3 516 R44</strain>
    </source>
</reference>
<proteinExistence type="predicted"/>
<dbReference type="HOGENOM" id="CLU_043094_3_0_1"/>
<reference evidence="2" key="1">
    <citation type="journal article" date="2011" name="Nature">
        <title>Genome sequence and analysis of the tuber crop potato.</title>
        <authorList>
            <consortium name="The Potato Genome Sequencing Consortium"/>
        </authorList>
    </citation>
    <scope>NUCLEOTIDE SEQUENCE [LARGE SCALE GENOMIC DNA]</scope>
    <source>
        <strain evidence="2">cv. DM1-3 516 R44</strain>
    </source>
</reference>
<organism evidence="1 2">
    <name type="scientific">Solanum tuberosum</name>
    <name type="common">Potato</name>
    <dbReference type="NCBI Taxonomy" id="4113"/>
    <lineage>
        <taxon>Eukaryota</taxon>
        <taxon>Viridiplantae</taxon>
        <taxon>Streptophyta</taxon>
        <taxon>Embryophyta</taxon>
        <taxon>Tracheophyta</taxon>
        <taxon>Spermatophyta</taxon>
        <taxon>Magnoliopsida</taxon>
        <taxon>eudicotyledons</taxon>
        <taxon>Gunneridae</taxon>
        <taxon>Pentapetalae</taxon>
        <taxon>asterids</taxon>
        <taxon>lamiids</taxon>
        <taxon>Solanales</taxon>
        <taxon>Solanaceae</taxon>
        <taxon>Solanoideae</taxon>
        <taxon>Solaneae</taxon>
        <taxon>Solanum</taxon>
    </lineage>
</organism>
<accession>M1DU91</accession>
<dbReference type="Gramene" id="PGSC0003DMT400094491">
    <property type="protein sequence ID" value="PGSC0003DMT400094491"/>
    <property type="gene ID" value="PGSC0003DMG400044062"/>
</dbReference>
<dbReference type="Proteomes" id="UP000011115">
    <property type="component" value="Unassembled WGS sequence"/>
</dbReference>
<name>M1DU91_SOLTU</name>
<sequence length="139" mass="15674">MMKFRNNKRWGFCYGGLITQFLRAKGIRDEEELDMNVSRVLYLICNIVDVTHTKALDTSNGPVLYAQERKAIDDSWMAHMFGMAELIAPVFQEPLDDDEDTADEAMEVVDANALMVFDKATDAADGCADDNEARRCKTP</sequence>
<protein>
    <submittedName>
        <fullName evidence="1">Uncharacterized protein</fullName>
    </submittedName>
</protein>